<accession>A0AAU7CV92</accession>
<dbReference type="SUPFAM" id="SSF141371">
    <property type="entry name" value="PilZ domain-like"/>
    <property type="match status" value="1"/>
</dbReference>
<dbReference type="Gene3D" id="2.40.10.220">
    <property type="entry name" value="predicted glycosyltransferase like domains"/>
    <property type="match status" value="1"/>
</dbReference>
<dbReference type="KEGG" id="epl:P4G45_13000"/>
<dbReference type="EMBL" id="CP121194">
    <property type="protein sequence ID" value="XBH09398.1"/>
    <property type="molecule type" value="Genomic_DNA"/>
</dbReference>
<reference evidence="2" key="1">
    <citation type="submission" date="2023-03" db="EMBL/GenBank/DDBJ databases">
        <title>Edaphobacter sp.</title>
        <authorList>
            <person name="Huber K.J."/>
            <person name="Papendorf J."/>
            <person name="Pilke C."/>
            <person name="Bunk B."/>
            <person name="Sproeer C."/>
            <person name="Pester M."/>
        </authorList>
    </citation>
    <scope>NUCLEOTIDE SEQUENCE</scope>
    <source>
        <strain evidence="2">DSM 109919</strain>
        <strain evidence="3">DSM 109920</strain>
    </source>
</reference>
<organism evidence="2">
    <name type="scientific">Edaphobacter paludis</name>
    <dbReference type="NCBI Taxonomy" id="3035702"/>
    <lineage>
        <taxon>Bacteria</taxon>
        <taxon>Pseudomonadati</taxon>
        <taxon>Acidobacteriota</taxon>
        <taxon>Terriglobia</taxon>
        <taxon>Terriglobales</taxon>
        <taxon>Acidobacteriaceae</taxon>
        <taxon>Edaphobacter</taxon>
    </lineage>
</organism>
<dbReference type="Pfam" id="PF07238">
    <property type="entry name" value="PilZ"/>
    <property type="match status" value="1"/>
</dbReference>
<accession>A0AAU7D5W1</accession>
<name>A0AAU7CV92_9BACT</name>
<dbReference type="InterPro" id="IPR009875">
    <property type="entry name" value="PilZ_domain"/>
</dbReference>
<evidence type="ECO:0000259" key="1">
    <source>
        <dbReference type="Pfam" id="PF07238"/>
    </source>
</evidence>
<sequence length="130" mass="14509">MELTERRRDPRYLCLGQVKLIRLPGIVWTGRILDLSLGGCLIEIRSLVYVSRGSVVELTVQTRGTALRMLGKVTFGGRLPSGRIGISFTRLSSGGQRQLTELIAEMEAPVVRNRMSLLQRQRGSKRATDL</sequence>
<feature type="domain" description="PilZ" evidence="1">
    <location>
        <begin position="5"/>
        <end position="104"/>
    </location>
</feature>
<proteinExistence type="predicted"/>
<dbReference type="AlphaFoldDB" id="A0AAU7CV92"/>
<dbReference type="GO" id="GO:0035438">
    <property type="term" value="F:cyclic-di-GMP binding"/>
    <property type="evidence" value="ECO:0007669"/>
    <property type="project" value="InterPro"/>
</dbReference>
<dbReference type="RefSeq" id="WP_348266908.1">
    <property type="nucleotide sequence ID" value="NZ_CP121194.1"/>
</dbReference>
<protein>
    <submittedName>
        <fullName evidence="2">PilZ domain-containing protein</fullName>
    </submittedName>
</protein>
<dbReference type="EMBL" id="CP121195">
    <property type="protein sequence ID" value="XBH12684.1"/>
    <property type="molecule type" value="Genomic_DNA"/>
</dbReference>
<evidence type="ECO:0000313" key="2">
    <source>
        <dbReference type="EMBL" id="XBH09398.1"/>
    </source>
</evidence>
<gene>
    <name evidence="2" type="ORF">P4G45_13000</name>
    <name evidence="3" type="ORF">P8936_13410</name>
</gene>
<evidence type="ECO:0000313" key="3">
    <source>
        <dbReference type="EMBL" id="XBH12684.1"/>
    </source>
</evidence>